<dbReference type="NCBIfam" id="NF000612">
    <property type="entry name" value="PRK00019.1"/>
    <property type="match status" value="1"/>
</dbReference>
<accession>A0A2M8KI68</accession>
<keyword evidence="2" id="KW-0699">rRNA-binding</keyword>
<feature type="non-terminal residue" evidence="8">
    <location>
        <position position="77"/>
    </location>
</feature>
<dbReference type="SUPFAM" id="SSF143800">
    <property type="entry name" value="L28p-like"/>
    <property type="match status" value="1"/>
</dbReference>
<organism evidence="8 9">
    <name type="scientific">Candidatus Portnoybacteria bacterium CG10_big_fil_rev_8_21_14_0_10_44_7</name>
    <dbReference type="NCBI Taxonomy" id="1974816"/>
    <lineage>
        <taxon>Bacteria</taxon>
        <taxon>Candidatus Portnoyibacteriota</taxon>
    </lineage>
</organism>
<dbReference type="NCBIfam" id="TIGR00105">
    <property type="entry name" value="L31"/>
    <property type="match status" value="1"/>
</dbReference>
<dbReference type="PANTHER" id="PTHR33280">
    <property type="entry name" value="50S RIBOSOMAL PROTEIN L31, CHLOROPLASTIC"/>
    <property type="match status" value="1"/>
</dbReference>
<evidence type="ECO:0000256" key="3">
    <source>
        <dbReference type="ARBA" id="ARBA00022884"/>
    </source>
</evidence>
<name>A0A2M8KI68_9BACT</name>
<dbReference type="GO" id="GO:1990904">
    <property type="term" value="C:ribonucleoprotein complex"/>
    <property type="evidence" value="ECO:0007669"/>
    <property type="project" value="UniProtKB-KW"/>
</dbReference>
<protein>
    <recommendedName>
        <fullName evidence="7">Large ribosomal subunit protein bL31</fullName>
    </recommendedName>
    <alternativeName>
        <fullName evidence="6">50S ribosomal protein L31</fullName>
    </alternativeName>
</protein>
<evidence type="ECO:0000256" key="4">
    <source>
        <dbReference type="ARBA" id="ARBA00022980"/>
    </source>
</evidence>
<keyword evidence="4 8" id="KW-0689">Ribosomal protein</keyword>
<dbReference type="Proteomes" id="UP000231086">
    <property type="component" value="Unassembled WGS sequence"/>
</dbReference>
<sequence>MKKDIHPQYYPKVKARCACGAVFEVGSTKENLEVEVCSACHPFYTGKGKLVDTTGRVDRFKKLVAKKEQVAKGKKGK</sequence>
<dbReference type="Pfam" id="PF01197">
    <property type="entry name" value="Ribosomal_L31"/>
    <property type="match status" value="1"/>
</dbReference>
<proteinExistence type="inferred from homology"/>
<dbReference type="PRINTS" id="PR01249">
    <property type="entry name" value="RIBOSOMALL31"/>
</dbReference>
<comment type="caution">
    <text evidence="8">The sequence shown here is derived from an EMBL/GenBank/DDBJ whole genome shotgun (WGS) entry which is preliminary data.</text>
</comment>
<evidence type="ECO:0000256" key="7">
    <source>
        <dbReference type="ARBA" id="ARBA00035687"/>
    </source>
</evidence>
<dbReference type="HAMAP" id="MF_00501">
    <property type="entry name" value="Ribosomal_bL31_1"/>
    <property type="match status" value="1"/>
</dbReference>
<keyword evidence="3" id="KW-0694">RNA-binding</keyword>
<dbReference type="PANTHER" id="PTHR33280:SF1">
    <property type="entry name" value="LARGE RIBOSOMAL SUBUNIT PROTEIN BL31C"/>
    <property type="match status" value="1"/>
</dbReference>
<evidence type="ECO:0000313" key="8">
    <source>
        <dbReference type="EMBL" id="PJE59615.1"/>
    </source>
</evidence>
<keyword evidence="5" id="KW-0687">Ribonucleoprotein</keyword>
<evidence type="ECO:0000256" key="2">
    <source>
        <dbReference type="ARBA" id="ARBA00022730"/>
    </source>
</evidence>
<evidence type="ECO:0000256" key="6">
    <source>
        <dbReference type="ARBA" id="ARBA00035490"/>
    </source>
</evidence>
<dbReference type="InterPro" id="IPR027491">
    <property type="entry name" value="Ribosomal_bL31_A"/>
</dbReference>
<dbReference type="GO" id="GO:0005840">
    <property type="term" value="C:ribosome"/>
    <property type="evidence" value="ECO:0007669"/>
    <property type="project" value="UniProtKB-KW"/>
</dbReference>
<dbReference type="InterPro" id="IPR034704">
    <property type="entry name" value="Ribosomal_bL28/bL31-like_sf"/>
</dbReference>
<dbReference type="PROSITE" id="PS01143">
    <property type="entry name" value="RIBOSOMAL_L31"/>
    <property type="match status" value="1"/>
</dbReference>
<dbReference type="InterPro" id="IPR042105">
    <property type="entry name" value="Ribosomal_bL31_sf"/>
</dbReference>
<evidence type="ECO:0000313" key="9">
    <source>
        <dbReference type="Proteomes" id="UP000231086"/>
    </source>
</evidence>
<dbReference type="GO" id="GO:0019843">
    <property type="term" value="F:rRNA binding"/>
    <property type="evidence" value="ECO:0007669"/>
    <property type="project" value="UniProtKB-KW"/>
</dbReference>
<dbReference type="GO" id="GO:0006412">
    <property type="term" value="P:translation"/>
    <property type="evidence" value="ECO:0007669"/>
    <property type="project" value="InterPro"/>
</dbReference>
<reference evidence="9" key="1">
    <citation type="submission" date="2017-09" db="EMBL/GenBank/DDBJ databases">
        <title>Depth-based differentiation of microbial function through sediment-hosted aquifers and enrichment of novel symbionts in the deep terrestrial subsurface.</title>
        <authorList>
            <person name="Probst A.J."/>
            <person name="Ladd B."/>
            <person name="Jarett J.K."/>
            <person name="Geller-Mcgrath D.E."/>
            <person name="Sieber C.M.K."/>
            <person name="Emerson J.B."/>
            <person name="Anantharaman K."/>
            <person name="Thomas B.C."/>
            <person name="Malmstrom R."/>
            <person name="Stieglmeier M."/>
            <person name="Klingl A."/>
            <person name="Woyke T."/>
            <person name="Ryan C.M."/>
            <person name="Banfield J.F."/>
        </authorList>
    </citation>
    <scope>NUCLEOTIDE SEQUENCE [LARGE SCALE GENOMIC DNA]</scope>
</reference>
<gene>
    <name evidence="8" type="ORF">COU85_02835</name>
</gene>
<evidence type="ECO:0000256" key="5">
    <source>
        <dbReference type="ARBA" id="ARBA00023274"/>
    </source>
</evidence>
<comment type="similarity">
    <text evidence="1">Belongs to the bacterial ribosomal protein bL31 family. Type A subfamily.</text>
</comment>
<dbReference type="EMBL" id="PFEA01000053">
    <property type="protein sequence ID" value="PJE59615.1"/>
    <property type="molecule type" value="Genomic_DNA"/>
</dbReference>
<dbReference type="GO" id="GO:0003735">
    <property type="term" value="F:structural constituent of ribosome"/>
    <property type="evidence" value="ECO:0007669"/>
    <property type="project" value="InterPro"/>
</dbReference>
<dbReference type="Gene3D" id="4.10.830.30">
    <property type="entry name" value="Ribosomal protein L31"/>
    <property type="match status" value="1"/>
</dbReference>
<dbReference type="InterPro" id="IPR002150">
    <property type="entry name" value="Ribosomal_bL31"/>
</dbReference>
<dbReference type="AlphaFoldDB" id="A0A2M8KI68"/>
<evidence type="ECO:0000256" key="1">
    <source>
        <dbReference type="ARBA" id="ARBA00009296"/>
    </source>
</evidence>